<evidence type="ECO:0000313" key="8">
    <source>
        <dbReference type="EMBL" id="OAA79365.1"/>
    </source>
</evidence>
<keyword evidence="3" id="KW-0274">FAD</keyword>
<dbReference type="GO" id="GO:0071949">
    <property type="term" value="F:FAD binding"/>
    <property type="evidence" value="ECO:0007669"/>
    <property type="project" value="InterPro"/>
</dbReference>
<dbReference type="PANTHER" id="PTHR47178">
    <property type="entry name" value="MONOOXYGENASE, FAD-BINDING"/>
    <property type="match status" value="1"/>
</dbReference>
<dbReference type="InterPro" id="IPR002938">
    <property type="entry name" value="FAD-bd"/>
</dbReference>
<keyword evidence="2" id="KW-0285">Flavoprotein</keyword>
<proteinExistence type="predicted"/>
<keyword evidence="4" id="KW-0560">Oxidoreductase</keyword>
<comment type="cofactor">
    <cofactor evidence="1">
        <name>FAD</name>
        <dbReference type="ChEBI" id="CHEBI:57692"/>
    </cofactor>
</comment>
<keyword evidence="9" id="KW-1185">Reference proteome</keyword>
<name>A0A168IKC6_CORDF</name>
<reference evidence="8 9" key="1">
    <citation type="journal article" date="2016" name="Genome Biol. Evol.">
        <title>Divergent and convergent evolution of fungal pathogenicity.</title>
        <authorList>
            <person name="Shang Y."/>
            <person name="Xiao G."/>
            <person name="Zheng P."/>
            <person name="Cen K."/>
            <person name="Zhan S."/>
            <person name="Wang C."/>
        </authorList>
    </citation>
    <scope>NUCLEOTIDE SEQUENCE [LARGE SCALE GENOMIC DNA]</scope>
    <source>
        <strain evidence="8 9">RCEF 1005</strain>
    </source>
</reference>
<dbReference type="Pfam" id="PF01494">
    <property type="entry name" value="FAD_binding_3"/>
    <property type="match status" value="1"/>
</dbReference>
<dbReference type="PRINTS" id="PR00420">
    <property type="entry name" value="RNGMNOXGNASE"/>
</dbReference>
<accession>A0A168IKC6</accession>
<dbReference type="Proteomes" id="UP000076881">
    <property type="component" value="Unassembled WGS sequence"/>
</dbReference>
<dbReference type="InterPro" id="IPR036188">
    <property type="entry name" value="FAD/NAD-bd_sf"/>
</dbReference>
<evidence type="ECO:0000256" key="6">
    <source>
        <dbReference type="SAM" id="MobiDB-lite"/>
    </source>
</evidence>
<evidence type="ECO:0000256" key="3">
    <source>
        <dbReference type="ARBA" id="ARBA00022827"/>
    </source>
</evidence>
<gene>
    <name evidence="8" type="ORF">LEL_02851</name>
</gene>
<comment type="caution">
    <text evidence="8">The sequence shown here is derived from an EMBL/GenBank/DDBJ whole genome shotgun (WGS) entry which is preliminary data.</text>
</comment>
<dbReference type="GO" id="GO:0004497">
    <property type="term" value="F:monooxygenase activity"/>
    <property type="evidence" value="ECO:0007669"/>
    <property type="project" value="UniProtKB-KW"/>
</dbReference>
<evidence type="ECO:0000313" key="9">
    <source>
        <dbReference type="Proteomes" id="UP000076881"/>
    </source>
</evidence>
<dbReference type="Gene3D" id="3.50.50.60">
    <property type="entry name" value="FAD/NAD(P)-binding domain"/>
    <property type="match status" value="1"/>
</dbReference>
<dbReference type="STRING" id="1081108.A0A168IKC6"/>
<evidence type="ECO:0000256" key="4">
    <source>
        <dbReference type="ARBA" id="ARBA00023002"/>
    </source>
</evidence>
<dbReference type="EMBL" id="AZHF01000002">
    <property type="protein sequence ID" value="OAA79365.1"/>
    <property type="molecule type" value="Genomic_DNA"/>
</dbReference>
<protein>
    <submittedName>
        <fullName evidence="8">FAD binding domain-containing protein</fullName>
    </submittedName>
</protein>
<organism evidence="8 9">
    <name type="scientific">Akanthomyces lecanii RCEF 1005</name>
    <dbReference type="NCBI Taxonomy" id="1081108"/>
    <lineage>
        <taxon>Eukaryota</taxon>
        <taxon>Fungi</taxon>
        <taxon>Dikarya</taxon>
        <taxon>Ascomycota</taxon>
        <taxon>Pezizomycotina</taxon>
        <taxon>Sordariomycetes</taxon>
        <taxon>Hypocreomycetidae</taxon>
        <taxon>Hypocreales</taxon>
        <taxon>Cordycipitaceae</taxon>
        <taxon>Akanthomyces</taxon>
        <taxon>Cordyceps confragosa</taxon>
    </lineage>
</organism>
<dbReference type="OrthoDB" id="4867594at2759"/>
<feature type="region of interest" description="Disordered" evidence="6">
    <location>
        <begin position="1"/>
        <end position="37"/>
    </location>
</feature>
<dbReference type="SUPFAM" id="SSF51905">
    <property type="entry name" value="FAD/NAD(P)-binding domain"/>
    <property type="match status" value="1"/>
</dbReference>
<dbReference type="PANTHER" id="PTHR47178:SF1">
    <property type="entry name" value="FAD-BINDING DOMAIN-CONTAINING PROTEIN-RELATED"/>
    <property type="match status" value="1"/>
</dbReference>
<dbReference type="AlphaFoldDB" id="A0A168IKC6"/>
<evidence type="ECO:0000256" key="5">
    <source>
        <dbReference type="ARBA" id="ARBA00023033"/>
    </source>
</evidence>
<keyword evidence="5" id="KW-0503">Monooxygenase</keyword>
<feature type="domain" description="FAD-binding" evidence="7">
    <location>
        <begin position="65"/>
        <end position="257"/>
    </location>
</feature>
<evidence type="ECO:0000259" key="7">
    <source>
        <dbReference type="Pfam" id="PF01494"/>
    </source>
</evidence>
<evidence type="ECO:0000256" key="1">
    <source>
        <dbReference type="ARBA" id="ARBA00001974"/>
    </source>
</evidence>
<evidence type="ECO:0000256" key="2">
    <source>
        <dbReference type="ARBA" id="ARBA00022630"/>
    </source>
</evidence>
<sequence length="483" mass="52668">MGNRISRRGEEFSSGKETPAASMGDGGDAGHLDGHSATTTINGEAAVSKTTIATNGQHSTGAQPPVLIIGAGPSGLLLAQSLRRRGVAFRILERDADFTTRGVGWGLTLNWALPIMRALLPDGLGDPDTLRAMACVDRRAVEDGSVSRFPYYDLTTAERIAAAPPAPETARLRVTRERLRSLLATNLDIEWNMNFTASEDHGDSITAHFEDGSAIKGSLVVACDGAKSLLRKELFAQQDKEHTKALPIRMLGVKLSCTPEEIAGLRKMDPFFLHGTSSHDNSFGYFSILDAPGNTKESTDNYLLQICISWLEQAAGFRGQEEPTAIPETNEGRVELFRSIGASWAEPFRSIAMKVCDDDEVKGLKLMDWVPPEDLRSSGRAVLMGDSLHVMTMFRGDGANHALADVEDFDRHVVPQLVKAGSTTTTELREALSRYEASVIMRARPGIFASRQAGHDAHDFEKMTMKSPLLTPRMKNLNYEEPS</sequence>